<dbReference type="Gene3D" id="1.10.357.10">
    <property type="entry name" value="Tetracycline Repressor, domain 2"/>
    <property type="match status" value="1"/>
</dbReference>
<dbReference type="SUPFAM" id="SSF46689">
    <property type="entry name" value="Homeodomain-like"/>
    <property type="match status" value="1"/>
</dbReference>
<dbReference type="InterPro" id="IPR036271">
    <property type="entry name" value="Tet_transcr_reg_TetR-rel_C_sf"/>
</dbReference>
<comment type="caution">
    <text evidence="6">The sequence shown here is derived from an EMBL/GenBank/DDBJ whole genome shotgun (WGS) entry which is preliminary data.</text>
</comment>
<dbReference type="Proteomes" id="UP000233786">
    <property type="component" value="Unassembled WGS sequence"/>
</dbReference>
<reference evidence="6" key="1">
    <citation type="submission" date="2017-12" db="EMBL/GenBank/DDBJ databases">
        <title>Sequencing the genomes of 1000 Actinobacteria strains.</title>
        <authorList>
            <person name="Klenk H.-P."/>
        </authorList>
    </citation>
    <scope>NUCLEOTIDE SEQUENCE [LARGE SCALE GENOMIC DNA]</scope>
    <source>
        <strain evidence="6">DSM 44228</strain>
    </source>
</reference>
<keyword evidence="7" id="KW-1185">Reference proteome</keyword>
<evidence type="ECO:0000256" key="1">
    <source>
        <dbReference type="ARBA" id="ARBA00023015"/>
    </source>
</evidence>
<evidence type="ECO:0000313" key="6">
    <source>
        <dbReference type="EMBL" id="PKW12658.1"/>
    </source>
</evidence>
<evidence type="ECO:0000313" key="7">
    <source>
        <dbReference type="Proteomes" id="UP000233786"/>
    </source>
</evidence>
<dbReference type="PROSITE" id="PS50977">
    <property type="entry name" value="HTH_TETR_2"/>
    <property type="match status" value="1"/>
</dbReference>
<evidence type="ECO:0000256" key="2">
    <source>
        <dbReference type="ARBA" id="ARBA00023125"/>
    </source>
</evidence>
<dbReference type="PANTHER" id="PTHR30055">
    <property type="entry name" value="HTH-TYPE TRANSCRIPTIONAL REGULATOR RUTR"/>
    <property type="match status" value="1"/>
</dbReference>
<dbReference type="GO" id="GO:0003700">
    <property type="term" value="F:DNA-binding transcription factor activity"/>
    <property type="evidence" value="ECO:0007669"/>
    <property type="project" value="TreeGrafter"/>
</dbReference>
<proteinExistence type="predicted"/>
<keyword evidence="3" id="KW-0804">Transcription</keyword>
<gene>
    <name evidence="6" type="ORF">A8926_0131</name>
</gene>
<dbReference type="EMBL" id="PJNB01000001">
    <property type="protein sequence ID" value="PKW12658.1"/>
    <property type="molecule type" value="Genomic_DNA"/>
</dbReference>
<sequence length="211" mass="22890">MARPRAHDEALRTRLLDRAGELLSAHGPEGLSLRRLAADVGTSTTAVYSLFGGKPGLVRELYVEGFRRLSDRMERVARTGDSEHDLTALGHAYRNSALANPHFYSIMFGRAVPDFTPDEQAWEQALRSIQPLRDAIGKGIEDGDLIDADPAEVVFAAWALVHGLVSLELSGSAPTEDERSARYERALRNGFAGWRRCPRSDGGGSSGASAS</sequence>
<dbReference type="SUPFAM" id="SSF48498">
    <property type="entry name" value="Tetracyclin repressor-like, C-terminal domain"/>
    <property type="match status" value="1"/>
</dbReference>
<dbReference type="OrthoDB" id="4709966at2"/>
<organism evidence="6 7">
    <name type="scientific">Saccharopolyspora spinosa</name>
    <dbReference type="NCBI Taxonomy" id="60894"/>
    <lineage>
        <taxon>Bacteria</taxon>
        <taxon>Bacillati</taxon>
        <taxon>Actinomycetota</taxon>
        <taxon>Actinomycetes</taxon>
        <taxon>Pseudonocardiales</taxon>
        <taxon>Pseudonocardiaceae</taxon>
        <taxon>Saccharopolyspora</taxon>
    </lineage>
</organism>
<protein>
    <submittedName>
        <fullName evidence="6">TetR family transcriptional regulator</fullName>
    </submittedName>
</protein>
<dbReference type="RefSeq" id="WP_010315793.1">
    <property type="nucleotide sequence ID" value="NZ_CP061007.1"/>
</dbReference>
<feature type="domain" description="HTH tetR-type" evidence="5">
    <location>
        <begin position="9"/>
        <end position="69"/>
    </location>
</feature>
<feature type="DNA-binding region" description="H-T-H motif" evidence="4">
    <location>
        <begin position="32"/>
        <end position="51"/>
    </location>
</feature>
<name>A0A2N3XPP1_SACSN</name>
<dbReference type="InterPro" id="IPR001647">
    <property type="entry name" value="HTH_TetR"/>
</dbReference>
<evidence type="ECO:0000256" key="4">
    <source>
        <dbReference type="PROSITE-ProRule" id="PRU00335"/>
    </source>
</evidence>
<dbReference type="Pfam" id="PF13305">
    <property type="entry name" value="TetR_C_33"/>
    <property type="match status" value="1"/>
</dbReference>
<dbReference type="InterPro" id="IPR050109">
    <property type="entry name" value="HTH-type_TetR-like_transc_reg"/>
</dbReference>
<dbReference type="InterPro" id="IPR009057">
    <property type="entry name" value="Homeodomain-like_sf"/>
</dbReference>
<dbReference type="Pfam" id="PF00440">
    <property type="entry name" value="TetR_N"/>
    <property type="match status" value="1"/>
</dbReference>
<dbReference type="AlphaFoldDB" id="A0A2N3XPP1"/>
<dbReference type="STRING" id="994479.GCA_000194155_07796"/>
<dbReference type="PANTHER" id="PTHR30055:SF234">
    <property type="entry name" value="HTH-TYPE TRANSCRIPTIONAL REGULATOR BETI"/>
    <property type="match status" value="1"/>
</dbReference>
<dbReference type="GO" id="GO:0000976">
    <property type="term" value="F:transcription cis-regulatory region binding"/>
    <property type="evidence" value="ECO:0007669"/>
    <property type="project" value="TreeGrafter"/>
</dbReference>
<keyword evidence="2 4" id="KW-0238">DNA-binding</keyword>
<keyword evidence="1" id="KW-0805">Transcription regulation</keyword>
<evidence type="ECO:0000256" key="3">
    <source>
        <dbReference type="ARBA" id="ARBA00023163"/>
    </source>
</evidence>
<evidence type="ECO:0000259" key="5">
    <source>
        <dbReference type="PROSITE" id="PS50977"/>
    </source>
</evidence>
<dbReference type="InterPro" id="IPR025996">
    <property type="entry name" value="MT1864/Rv1816-like_C"/>
</dbReference>
<accession>A0A2N3XPP1</accession>